<dbReference type="SUPFAM" id="SSF53187">
    <property type="entry name" value="Zn-dependent exopeptidases"/>
    <property type="match status" value="1"/>
</dbReference>
<sequence length="269" mass="29174">MTVVVERGEGPVVLAFPHTGTDLPDDVRDRLNDTGRVLADTDWHVDRLYAGLLPGATTVRATFHRYVIDANRDPAGSSLYPGRNTTALVPTTDFDGRPIWRPGAEPDAAEIERRRAGFHAPYHAALAAEIERVRARHGVCVLYDCHSIRSTIPFLFDGLLPDFNVGTDGGRTADPALVSAVMAKVAAADCYAHVLDGRFRGGWTTRWYGRPEAGVHAIQMELAQRTHLAAEAPPFAYDAARAGRLRVHLAAVLTALETTAHRLAAGAAR</sequence>
<reference evidence="1 2" key="1">
    <citation type="submission" date="2019-03" db="EMBL/GenBank/DDBJ databases">
        <title>Genomic Encyclopedia of Type Strains, Phase IV (KMG-IV): sequencing the most valuable type-strain genomes for metagenomic binning, comparative biology and taxonomic classification.</title>
        <authorList>
            <person name="Goeker M."/>
        </authorList>
    </citation>
    <scope>NUCLEOTIDE SEQUENCE [LARGE SCALE GENOMIC DNA]</scope>
    <source>
        <strain evidence="1 2">DSM 102969</strain>
    </source>
</reference>
<dbReference type="Gene3D" id="3.40.630.40">
    <property type="entry name" value="Zn-dependent exopeptidases"/>
    <property type="match status" value="1"/>
</dbReference>
<dbReference type="InterPro" id="IPR007709">
    <property type="entry name" value="N-FG_amidohydro"/>
</dbReference>
<dbReference type="EMBL" id="SNXY01000009">
    <property type="protein sequence ID" value="TDP83108.1"/>
    <property type="molecule type" value="Genomic_DNA"/>
</dbReference>
<dbReference type="NCBIfam" id="TIGR02017">
    <property type="entry name" value="hutG_amidohyd"/>
    <property type="match status" value="1"/>
</dbReference>
<dbReference type="OrthoDB" id="8716700at2"/>
<keyword evidence="2" id="KW-1185">Reference proteome</keyword>
<dbReference type="InterPro" id="IPR010247">
    <property type="entry name" value="HutG_amidohyd"/>
</dbReference>
<organism evidence="1 2">
    <name type="scientific">Oharaeibacter diazotrophicus</name>
    <dbReference type="NCBI Taxonomy" id="1920512"/>
    <lineage>
        <taxon>Bacteria</taxon>
        <taxon>Pseudomonadati</taxon>
        <taxon>Pseudomonadota</taxon>
        <taxon>Alphaproteobacteria</taxon>
        <taxon>Hyphomicrobiales</taxon>
        <taxon>Pleomorphomonadaceae</taxon>
        <taxon>Oharaeibacter</taxon>
    </lineage>
</organism>
<evidence type="ECO:0000313" key="2">
    <source>
        <dbReference type="Proteomes" id="UP000294547"/>
    </source>
</evidence>
<evidence type="ECO:0000313" key="1">
    <source>
        <dbReference type="EMBL" id="TDP83108.1"/>
    </source>
</evidence>
<protein>
    <submittedName>
        <fullName evidence="1">Formiminoglutamase</fullName>
    </submittedName>
</protein>
<dbReference type="Pfam" id="PF05013">
    <property type="entry name" value="FGase"/>
    <property type="match status" value="1"/>
</dbReference>
<dbReference type="Proteomes" id="UP000294547">
    <property type="component" value="Unassembled WGS sequence"/>
</dbReference>
<dbReference type="AlphaFoldDB" id="A0A4V3CVM9"/>
<dbReference type="RefSeq" id="WP_126537785.1">
    <property type="nucleotide sequence ID" value="NZ_BSPM01000009.1"/>
</dbReference>
<accession>A0A4V3CVM9</accession>
<gene>
    <name evidence="1" type="ORF">EDD54_3064</name>
</gene>
<name>A0A4V3CVM9_9HYPH</name>
<comment type="caution">
    <text evidence="1">The sequence shown here is derived from an EMBL/GenBank/DDBJ whole genome shotgun (WGS) entry which is preliminary data.</text>
</comment>
<proteinExistence type="predicted"/>